<reference evidence="1" key="1">
    <citation type="submission" date="2023-01" db="EMBL/GenBank/DDBJ databases">
        <title>The growth and conidiation of Purpureocillium lavendulum are regulated by nitrogen source and histone H3K14 acetylation.</title>
        <authorList>
            <person name="Tang P."/>
            <person name="Han J."/>
            <person name="Zhang C."/>
            <person name="Tang P."/>
            <person name="Qi F."/>
            <person name="Zhang K."/>
            <person name="Liang L."/>
        </authorList>
    </citation>
    <scope>NUCLEOTIDE SEQUENCE</scope>
    <source>
        <strain evidence="1">YMF1.00683</strain>
    </source>
</reference>
<evidence type="ECO:0000313" key="2">
    <source>
        <dbReference type="Proteomes" id="UP001163105"/>
    </source>
</evidence>
<dbReference type="Proteomes" id="UP001163105">
    <property type="component" value="Unassembled WGS sequence"/>
</dbReference>
<dbReference type="Pfam" id="PF20055">
    <property type="entry name" value="DUF6454"/>
    <property type="match status" value="1"/>
</dbReference>
<keyword evidence="2" id="KW-1185">Reference proteome</keyword>
<protein>
    <submittedName>
        <fullName evidence="1">Fungal transcriptional regulatory protein</fullName>
    </submittedName>
</protein>
<gene>
    <name evidence="1" type="ORF">O9K51_08871</name>
</gene>
<dbReference type="InterPro" id="IPR046312">
    <property type="entry name" value="DUF6454"/>
</dbReference>
<dbReference type="EMBL" id="JAQHRD010000008">
    <property type="protein sequence ID" value="KAJ6438279.1"/>
    <property type="molecule type" value="Genomic_DNA"/>
</dbReference>
<dbReference type="AlphaFoldDB" id="A0AB34FFS2"/>
<accession>A0AB34FFS2</accession>
<evidence type="ECO:0000313" key="1">
    <source>
        <dbReference type="EMBL" id="KAJ6438279.1"/>
    </source>
</evidence>
<proteinExistence type="predicted"/>
<name>A0AB34FFS2_9HYPO</name>
<organism evidence="1 2">
    <name type="scientific">Purpureocillium lavendulum</name>
    <dbReference type="NCBI Taxonomy" id="1247861"/>
    <lineage>
        <taxon>Eukaryota</taxon>
        <taxon>Fungi</taxon>
        <taxon>Dikarya</taxon>
        <taxon>Ascomycota</taxon>
        <taxon>Pezizomycotina</taxon>
        <taxon>Sordariomycetes</taxon>
        <taxon>Hypocreomycetidae</taxon>
        <taxon>Hypocreales</taxon>
        <taxon>Ophiocordycipitaceae</taxon>
        <taxon>Purpureocillium</taxon>
    </lineage>
</organism>
<comment type="caution">
    <text evidence="1">The sequence shown here is derived from an EMBL/GenBank/DDBJ whole genome shotgun (WGS) entry which is preliminary data.</text>
</comment>
<sequence length="375" mass="40716">MDWSLAANLLGSLQVLPVNLVNQTAAAMKVLAGLAALWPLAAGAALNITYYQHVPLAPTPLPPSHADSDGETIIRLFQNLGRSTVWKSIANITIEGDTFEPEGMVRLGDDRFVVSCGEYTEPTKKYGSIINGTDRTPGQGFGHLIVFNGKGQRLADATITKQGAIEYHNGGIDFDGEAIWGTIAQYRPNTTAYAYKANPKTLEPTTVIHYNDHLGGIVHDTREGTISCLNWGSRNASTWALRDIKPGCKSPSSSPKPKHVVRNPSYFVDYQDCKWLGHSKFYNGKSVMLCSGVATIGTYNLGGVALVDVATMEPLAEVPIALESALGVRLTQNPVDVSVHDGKLRFYWMPDQRTSTLYVYEAQPDSPFQYGGGPI</sequence>